<gene>
    <name evidence="2" type="ORF">KP509_17G021300</name>
</gene>
<evidence type="ECO:0000256" key="1">
    <source>
        <dbReference type="SAM" id="MobiDB-lite"/>
    </source>
</evidence>
<dbReference type="PANTHER" id="PTHR33671">
    <property type="entry name" value="N-METHYLTRANSFERASE, PUTATIVE (DUF688)-RELATED"/>
    <property type="match status" value="1"/>
</dbReference>
<accession>A0A8T2STE7</accession>
<sequence>MNPIKPTLEDLFRKSSREFKIKAAGGSPSAPSHFARTPATDRSRLSRVPHAEVRPSTAVPPLSKRVAFQDDAAYAASDATSDVFTATAGGFSMDESLMLSGPLRPAHTPSEAREFIMHRFLPAAQTIANELPQTPGRPCLGAGADSGIAFTRHAQHNGSFRDYGRVETCTDSWLGSAPKSRTTDSPTLFTSQSSVSTPLTRQFREESLQSDCNEIEHNSSRDEELDDDDEDENHSAHKACGLFPFHIHISIHGRHRGSCSTPSSLERRHRKKNENQHRKSSRKTCHKHIPQRSEDVRHQCKFDRREDEYLFHHLQNMHLDAERMRYLRQPVTRSYSPSQHQSPQAQWPLSDSNSEAAADSVSCYDSPTGICNPSPRTLHHQTKRASQVQLPSLLEDPKIAKSSVCLAVGNPYQATINSVNEHYLHPHLCYCSSKAAIDKWRTDHAYIGSPSDFNILPSNAGFFPNGTGTGYHPDTSKGTHANEWDEFSHSNISKESSILLDSAVYDSEEQENVRNKNLSCPSTLRSKVDDMNHTVAGMNRGRTNKSDDVNSCTHTEGYSHISESSESPHGSNGSRQKVYDTSNGDSQKDSKGNARIDRIHCDSGNDGRCDHDGILHTTNAAFHLYNGVHCREGGISGLAMGNPQYACGTFLGAKVAQEHIRNIHFPPLPRSPTHSWLGKAMPLASSANKCPPEPSRLSSLNSKAAIPAADRRHR</sequence>
<feature type="compositionally biased region" description="Basic and acidic residues" evidence="1">
    <location>
        <begin position="39"/>
        <end position="53"/>
    </location>
</feature>
<feature type="compositionally biased region" description="Basic residues" evidence="1">
    <location>
        <begin position="267"/>
        <end position="290"/>
    </location>
</feature>
<feature type="compositionally biased region" description="Polar residues" evidence="1">
    <location>
        <begin position="515"/>
        <end position="525"/>
    </location>
</feature>
<feature type="compositionally biased region" description="Polar residues" evidence="1">
    <location>
        <begin position="174"/>
        <end position="200"/>
    </location>
</feature>
<feature type="region of interest" description="Disordered" evidence="1">
    <location>
        <begin position="254"/>
        <end position="292"/>
    </location>
</feature>
<keyword evidence="3" id="KW-1185">Reference proteome</keyword>
<dbReference type="AlphaFoldDB" id="A0A8T2STE7"/>
<organism evidence="2 3">
    <name type="scientific">Ceratopteris richardii</name>
    <name type="common">Triangle waterfern</name>
    <dbReference type="NCBI Taxonomy" id="49495"/>
    <lineage>
        <taxon>Eukaryota</taxon>
        <taxon>Viridiplantae</taxon>
        <taxon>Streptophyta</taxon>
        <taxon>Embryophyta</taxon>
        <taxon>Tracheophyta</taxon>
        <taxon>Polypodiopsida</taxon>
        <taxon>Polypodiidae</taxon>
        <taxon>Polypodiales</taxon>
        <taxon>Pteridineae</taxon>
        <taxon>Pteridaceae</taxon>
        <taxon>Parkerioideae</taxon>
        <taxon>Ceratopteris</taxon>
    </lineage>
</organism>
<feature type="compositionally biased region" description="Polar residues" evidence="1">
    <location>
        <begin position="549"/>
        <end position="585"/>
    </location>
</feature>
<dbReference type="PANTHER" id="PTHR33671:SF2">
    <property type="entry name" value="N-METHYLTRANSFERASE, PUTATIVE (DUF688)-RELATED"/>
    <property type="match status" value="1"/>
</dbReference>
<feature type="compositionally biased region" description="Acidic residues" evidence="1">
    <location>
        <begin position="223"/>
        <end position="232"/>
    </location>
</feature>
<feature type="region of interest" description="Disordered" evidence="1">
    <location>
        <begin position="683"/>
        <end position="714"/>
    </location>
</feature>
<comment type="caution">
    <text evidence="2">The sequence shown here is derived from an EMBL/GenBank/DDBJ whole genome shotgun (WGS) entry which is preliminary data.</text>
</comment>
<feature type="region of interest" description="Disordered" evidence="1">
    <location>
        <begin position="22"/>
        <end position="58"/>
    </location>
</feature>
<dbReference type="InterPro" id="IPR007789">
    <property type="entry name" value="DUF688"/>
</dbReference>
<feature type="region of interest" description="Disordered" evidence="1">
    <location>
        <begin position="507"/>
        <end position="597"/>
    </location>
</feature>
<feature type="compositionally biased region" description="Basic and acidic residues" evidence="1">
    <location>
        <begin position="586"/>
        <end position="597"/>
    </location>
</feature>
<feature type="region of interest" description="Disordered" evidence="1">
    <location>
        <begin position="331"/>
        <end position="352"/>
    </location>
</feature>
<proteinExistence type="predicted"/>
<evidence type="ECO:0000313" key="2">
    <source>
        <dbReference type="EMBL" id="KAH7372791.1"/>
    </source>
</evidence>
<reference evidence="2" key="1">
    <citation type="submission" date="2021-08" db="EMBL/GenBank/DDBJ databases">
        <title>WGS assembly of Ceratopteris richardii.</title>
        <authorList>
            <person name="Marchant D.B."/>
            <person name="Chen G."/>
            <person name="Jenkins J."/>
            <person name="Shu S."/>
            <person name="Leebens-Mack J."/>
            <person name="Grimwood J."/>
            <person name="Schmutz J."/>
            <person name="Soltis P."/>
            <person name="Soltis D."/>
            <person name="Chen Z.-H."/>
        </authorList>
    </citation>
    <scope>NUCLEOTIDE SEQUENCE</scope>
    <source>
        <strain evidence="2">Whitten #5841</strain>
        <tissue evidence="2">Leaf</tissue>
    </source>
</reference>
<name>A0A8T2STE7_CERRI</name>
<dbReference type="Proteomes" id="UP000825935">
    <property type="component" value="Chromosome 17"/>
</dbReference>
<dbReference type="EMBL" id="CM035422">
    <property type="protein sequence ID" value="KAH7372791.1"/>
    <property type="molecule type" value="Genomic_DNA"/>
</dbReference>
<evidence type="ECO:0000313" key="3">
    <source>
        <dbReference type="Proteomes" id="UP000825935"/>
    </source>
</evidence>
<protein>
    <submittedName>
        <fullName evidence="2">Uncharacterized protein</fullName>
    </submittedName>
</protein>
<feature type="region of interest" description="Disordered" evidence="1">
    <location>
        <begin position="174"/>
        <end position="233"/>
    </location>
</feature>
<dbReference type="Pfam" id="PF05097">
    <property type="entry name" value="DUF688"/>
    <property type="match status" value="1"/>
</dbReference>